<reference evidence="1" key="2">
    <citation type="journal article" date="2015" name="Fish Shellfish Immunol.">
        <title>Early steps in the European eel (Anguilla anguilla)-Vibrio vulnificus interaction in the gills: Role of the RtxA13 toxin.</title>
        <authorList>
            <person name="Callol A."/>
            <person name="Pajuelo D."/>
            <person name="Ebbesson L."/>
            <person name="Teles M."/>
            <person name="MacKenzie S."/>
            <person name="Amaro C."/>
        </authorList>
    </citation>
    <scope>NUCLEOTIDE SEQUENCE</scope>
</reference>
<reference evidence="1" key="1">
    <citation type="submission" date="2014-11" db="EMBL/GenBank/DDBJ databases">
        <authorList>
            <person name="Amaro Gonzalez C."/>
        </authorList>
    </citation>
    <scope>NUCLEOTIDE SEQUENCE</scope>
</reference>
<dbReference type="EMBL" id="GBXM01029575">
    <property type="protein sequence ID" value="JAH79002.1"/>
    <property type="molecule type" value="Transcribed_RNA"/>
</dbReference>
<name>A0A0E9VLR6_ANGAN</name>
<sequence>MSAYDRKVASVTEATAGFHFTLQSKNGGRRKSADGPI</sequence>
<organism evidence="1">
    <name type="scientific">Anguilla anguilla</name>
    <name type="common">European freshwater eel</name>
    <name type="synonym">Muraena anguilla</name>
    <dbReference type="NCBI Taxonomy" id="7936"/>
    <lineage>
        <taxon>Eukaryota</taxon>
        <taxon>Metazoa</taxon>
        <taxon>Chordata</taxon>
        <taxon>Craniata</taxon>
        <taxon>Vertebrata</taxon>
        <taxon>Euteleostomi</taxon>
        <taxon>Actinopterygii</taxon>
        <taxon>Neopterygii</taxon>
        <taxon>Teleostei</taxon>
        <taxon>Anguilliformes</taxon>
        <taxon>Anguillidae</taxon>
        <taxon>Anguilla</taxon>
    </lineage>
</organism>
<protein>
    <submittedName>
        <fullName evidence="1">Uncharacterized protein</fullName>
    </submittedName>
</protein>
<proteinExistence type="predicted"/>
<evidence type="ECO:0000313" key="1">
    <source>
        <dbReference type="EMBL" id="JAH79002.1"/>
    </source>
</evidence>
<dbReference type="AlphaFoldDB" id="A0A0E9VLR6"/>
<accession>A0A0E9VLR6</accession>